<reference evidence="3 4" key="1">
    <citation type="journal article" date="2014" name="Genome Biol. Evol.">
        <title>The secreted proteins of Achlya hypogyna and Thraustotheca clavata identify the ancestral oomycete secretome and reveal gene acquisitions by horizontal gene transfer.</title>
        <authorList>
            <person name="Misner I."/>
            <person name="Blouin N."/>
            <person name="Leonard G."/>
            <person name="Richards T.A."/>
            <person name="Lane C.E."/>
        </authorList>
    </citation>
    <scope>NUCLEOTIDE SEQUENCE [LARGE SCALE GENOMIC DNA]</scope>
    <source>
        <strain evidence="3 4">ATCC 48635</strain>
    </source>
</reference>
<keyword evidence="2" id="KW-0472">Membrane</keyword>
<proteinExistence type="predicted"/>
<gene>
    <name evidence="3" type="ORF">ACHHYP_08396</name>
</gene>
<evidence type="ECO:0008006" key="5">
    <source>
        <dbReference type="Google" id="ProtNLM"/>
    </source>
</evidence>
<evidence type="ECO:0000313" key="3">
    <source>
        <dbReference type="EMBL" id="OQR87661.1"/>
    </source>
</evidence>
<feature type="transmembrane region" description="Helical" evidence="2">
    <location>
        <begin position="369"/>
        <end position="389"/>
    </location>
</feature>
<feature type="transmembrane region" description="Helical" evidence="2">
    <location>
        <begin position="193"/>
        <end position="213"/>
    </location>
</feature>
<protein>
    <recommendedName>
        <fullName evidence="5">Transmembrane protein</fullName>
    </recommendedName>
</protein>
<dbReference type="EMBL" id="JNBR01001429">
    <property type="protein sequence ID" value="OQR87661.1"/>
    <property type="molecule type" value="Genomic_DNA"/>
</dbReference>
<evidence type="ECO:0000313" key="4">
    <source>
        <dbReference type="Proteomes" id="UP000243579"/>
    </source>
</evidence>
<keyword evidence="2" id="KW-0812">Transmembrane</keyword>
<keyword evidence="2" id="KW-1133">Transmembrane helix</keyword>
<feature type="transmembrane region" description="Helical" evidence="2">
    <location>
        <begin position="20"/>
        <end position="41"/>
    </location>
</feature>
<dbReference type="AlphaFoldDB" id="A0A1V9YPP0"/>
<keyword evidence="4" id="KW-1185">Reference proteome</keyword>
<name>A0A1V9YPP0_ACHHY</name>
<feature type="region of interest" description="Disordered" evidence="1">
    <location>
        <begin position="513"/>
        <end position="535"/>
    </location>
</feature>
<feature type="transmembrane region" description="Helical" evidence="2">
    <location>
        <begin position="233"/>
        <end position="258"/>
    </location>
</feature>
<organism evidence="3 4">
    <name type="scientific">Achlya hypogyna</name>
    <name type="common">Oomycete</name>
    <name type="synonym">Protoachlya hypogyna</name>
    <dbReference type="NCBI Taxonomy" id="1202772"/>
    <lineage>
        <taxon>Eukaryota</taxon>
        <taxon>Sar</taxon>
        <taxon>Stramenopiles</taxon>
        <taxon>Oomycota</taxon>
        <taxon>Saprolegniomycetes</taxon>
        <taxon>Saprolegniales</taxon>
        <taxon>Achlyaceae</taxon>
        <taxon>Achlya</taxon>
    </lineage>
</organism>
<evidence type="ECO:0000256" key="1">
    <source>
        <dbReference type="SAM" id="MobiDB-lite"/>
    </source>
</evidence>
<feature type="transmembrane region" description="Helical" evidence="2">
    <location>
        <begin position="324"/>
        <end position="341"/>
    </location>
</feature>
<comment type="caution">
    <text evidence="3">The sequence shown here is derived from an EMBL/GenBank/DDBJ whole genome shotgun (WGS) entry which is preliminary data.</text>
</comment>
<dbReference type="OrthoDB" id="71470at2759"/>
<dbReference type="Proteomes" id="UP000243579">
    <property type="component" value="Unassembled WGS sequence"/>
</dbReference>
<evidence type="ECO:0000256" key="2">
    <source>
        <dbReference type="SAM" id="Phobius"/>
    </source>
</evidence>
<accession>A0A1V9YPP0</accession>
<sequence>MVLKPSSQQPAAAGVSFKLSSIFVSGFLFINVTIMPLKAYISEPFPWVPRTSTDYADLCATNFTACEETLVALFQSRSRSAMVASDSFVFGQAYDLTRQVISIPPGIRLPDSSFLLETSYGQFYSERVRTQLLQVGAGLRNASDFHCLQISRMAGSAAAYAVFWIEPGPGTDYTFYVGIELPAYTPLWRWSKFFFRAFLAVALVHLMWTRYYVHYIHLVRHLRTIGLGAAAPATYYVLVGDPTSVVLLHPGICLAFIFDFFASSDYASRALVRICQTKNLGVFFIASLYLSRTVWFAYASLSAVSHVVLRRVPHLKFAEVDPGLLAIAIFIVAGPVTYLQSRSLFFIDLYHFIDTCLLSGAARDEATEGLIGGVLFIFIFGTLPLNYGFGKPATEKIFKQSKRALRSMATRRTTMQSVSEDAYASVDNNDLKHRMLVRCSLYSFRHKPIVYSGGTLNALFLKDPRYKRYGAISQTGADCYVIFRRSGSGDSEVWACVRLSLLQSARGLFQIKPKAVGPAPKQDTAPKQDSSDIPPSAVAKLHLRPTIKLDAGDFGSPWTM</sequence>